<evidence type="ECO:0000313" key="1">
    <source>
        <dbReference type="EMBL" id="GAA2396851.1"/>
    </source>
</evidence>
<dbReference type="EMBL" id="BAAARV010000147">
    <property type="protein sequence ID" value="GAA2396851.1"/>
    <property type="molecule type" value="Genomic_DNA"/>
</dbReference>
<sequence length="50" mass="5382">MNPPLESAIIVTEPQNAPVVVEGHAMVNETLVEEDLLVEEVSIDGMCGVY</sequence>
<protein>
    <recommendedName>
        <fullName evidence="3">Mycofactocin</fullName>
    </recommendedName>
</protein>
<dbReference type="NCBIfam" id="TIGR03969">
    <property type="entry name" value="mycofactocin"/>
    <property type="match status" value="1"/>
</dbReference>
<accession>A0ABP5V919</accession>
<evidence type="ECO:0000313" key="2">
    <source>
        <dbReference type="Proteomes" id="UP001501444"/>
    </source>
</evidence>
<keyword evidence="2" id="KW-1185">Reference proteome</keyword>
<dbReference type="Pfam" id="PF23709">
    <property type="entry name" value="MftA"/>
    <property type="match status" value="1"/>
</dbReference>
<dbReference type="RefSeq" id="WP_344621092.1">
    <property type="nucleotide sequence ID" value="NZ_BAAARV010000147.1"/>
</dbReference>
<comment type="caution">
    <text evidence="1">The sequence shown here is derived from an EMBL/GenBank/DDBJ whole genome shotgun (WGS) entry which is preliminary data.</text>
</comment>
<organism evidence="1 2">
    <name type="scientific">Dactylosporangium salmoneum</name>
    <dbReference type="NCBI Taxonomy" id="53361"/>
    <lineage>
        <taxon>Bacteria</taxon>
        <taxon>Bacillati</taxon>
        <taxon>Actinomycetota</taxon>
        <taxon>Actinomycetes</taxon>
        <taxon>Micromonosporales</taxon>
        <taxon>Micromonosporaceae</taxon>
        <taxon>Dactylosporangium</taxon>
    </lineage>
</organism>
<reference evidence="2" key="1">
    <citation type="journal article" date="2019" name="Int. J. Syst. Evol. Microbiol.">
        <title>The Global Catalogue of Microorganisms (GCM) 10K type strain sequencing project: providing services to taxonomists for standard genome sequencing and annotation.</title>
        <authorList>
            <consortium name="The Broad Institute Genomics Platform"/>
            <consortium name="The Broad Institute Genome Sequencing Center for Infectious Disease"/>
            <person name="Wu L."/>
            <person name="Ma J."/>
        </authorList>
    </citation>
    <scope>NUCLEOTIDE SEQUENCE [LARGE SCALE GENOMIC DNA]</scope>
    <source>
        <strain evidence="2">JCM 3272</strain>
    </source>
</reference>
<gene>
    <name evidence="1" type="ORF">GCM10010170_113030</name>
</gene>
<evidence type="ECO:0008006" key="3">
    <source>
        <dbReference type="Google" id="ProtNLM"/>
    </source>
</evidence>
<dbReference type="InterPro" id="IPR023988">
    <property type="entry name" value="MftA"/>
</dbReference>
<dbReference type="Proteomes" id="UP001501444">
    <property type="component" value="Unassembled WGS sequence"/>
</dbReference>
<name>A0ABP5V919_9ACTN</name>
<proteinExistence type="predicted"/>